<evidence type="ECO:0000313" key="2">
    <source>
        <dbReference type="EMBL" id="KAK9697871.1"/>
    </source>
</evidence>
<protein>
    <recommendedName>
        <fullName evidence="1">XS domain-containing protein</fullName>
    </recommendedName>
</protein>
<dbReference type="EMBL" id="JBDFQZ010000008">
    <property type="protein sequence ID" value="KAK9697871.1"/>
    <property type="molecule type" value="Genomic_DNA"/>
</dbReference>
<dbReference type="PANTHER" id="PTHR21596:SF65">
    <property type="entry name" value="PROTEIN INVOLVED IN DE NOVO 2-RELATED"/>
    <property type="match status" value="1"/>
</dbReference>
<dbReference type="PANTHER" id="PTHR21596">
    <property type="entry name" value="RIBONUCLEASE P SUBUNIT P38"/>
    <property type="match status" value="1"/>
</dbReference>
<evidence type="ECO:0000259" key="1">
    <source>
        <dbReference type="Pfam" id="PF03468"/>
    </source>
</evidence>
<dbReference type="Pfam" id="PF03468">
    <property type="entry name" value="XS"/>
    <property type="match status" value="1"/>
</dbReference>
<dbReference type="InterPro" id="IPR045177">
    <property type="entry name" value="FDM1-5/IDN2"/>
</dbReference>
<dbReference type="Proteomes" id="UP001443914">
    <property type="component" value="Unassembled WGS sequence"/>
</dbReference>
<sequence>MSSKFAVPYCCVMVNVPSHIDHGKKVCKSYNAVRDCLINMGFKVTKQHPVWKNGQFTEKILLEFGMSNDHKESAIKLACLFKRQGHGIEHWLNHANSRNGPYLWVAKVDDGQSFVRPMDYNWVTNTEVETVESRIEGDCGQVYAAIVQAIAEIYPN</sequence>
<dbReference type="InterPro" id="IPR038588">
    <property type="entry name" value="XS_domain_sf"/>
</dbReference>
<gene>
    <name evidence="2" type="ORF">RND81_08G066100</name>
</gene>
<reference evidence="2" key="1">
    <citation type="submission" date="2024-03" db="EMBL/GenBank/DDBJ databases">
        <title>WGS assembly of Saponaria officinalis var. Norfolk2.</title>
        <authorList>
            <person name="Jenkins J."/>
            <person name="Shu S."/>
            <person name="Grimwood J."/>
            <person name="Barry K."/>
            <person name="Goodstein D."/>
            <person name="Schmutz J."/>
            <person name="Leebens-Mack J."/>
            <person name="Osbourn A."/>
        </authorList>
    </citation>
    <scope>NUCLEOTIDE SEQUENCE [LARGE SCALE GENOMIC DNA]</scope>
    <source>
        <strain evidence="2">JIC</strain>
    </source>
</reference>
<organism evidence="2 3">
    <name type="scientific">Saponaria officinalis</name>
    <name type="common">Common soapwort</name>
    <name type="synonym">Lychnis saponaria</name>
    <dbReference type="NCBI Taxonomy" id="3572"/>
    <lineage>
        <taxon>Eukaryota</taxon>
        <taxon>Viridiplantae</taxon>
        <taxon>Streptophyta</taxon>
        <taxon>Embryophyta</taxon>
        <taxon>Tracheophyta</taxon>
        <taxon>Spermatophyta</taxon>
        <taxon>Magnoliopsida</taxon>
        <taxon>eudicotyledons</taxon>
        <taxon>Gunneridae</taxon>
        <taxon>Pentapetalae</taxon>
        <taxon>Caryophyllales</taxon>
        <taxon>Caryophyllaceae</taxon>
        <taxon>Caryophylleae</taxon>
        <taxon>Saponaria</taxon>
    </lineage>
</organism>
<name>A0AAW1J6I9_SAPOF</name>
<feature type="domain" description="XS" evidence="1">
    <location>
        <begin position="4"/>
        <end position="111"/>
    </location>
</feature>
<accession>A0AAW1J6I9</accession>
<evidence type="ECO:0000313" key="3">
    <source>
        <dbReference type="Proteomes" id="UP001443914"/>
    </source>
</evidence>
<dbReference type="Gene3D" id="3.30.70.2890">
    <property type="entry name" value="XS domain"/>
    <property type="match status" value="1"/>
</dbReference>
<dbReference type="GO" id="GO:0080188">
    <property type="term" value="P:gene silencing by siRNA-directed DNA methylation"/>
    <property type="evidence" value="ECO:0007669"/>
    <property type="project" value="InterPro"/>
</dbReference>
<proteinExistence type="predicted"/>
<dbReference type="InterPro" id="IPR005380">
    <property type="entry name" value="XS_domain"/>
</dbReference>
<keyword evidence="3" id="KW-1185">Reference proteome</keyword>
<comment type="caution">
    <text evidence="2">The sequence shown here is derived from an EMBL/GenBank/DDBJ whole genome shotgun (WGS) entry which is preliminary data.</text>
</comment>
<dbReference type="AlphaFoldDB" id="A0AAW1J6I9"/>